<dbReference type="Gramene" id="ABP01284">
    <property type="protein sequence ID" value="ABP01284"/>
    <property type="gene ID" value="OSTLU_29745"/>
</dbReference>
<feature type="region of interest" description="Disordered" evidence="1">
    <location>
        <begin position="1"/>
        <end position="112"/>
    </location>
</feature>
<dbReference type="RefSeq" id="XP_001422925.1">
    <property type="nucleotide sequence ID" value="XM_001422888.1"/>
</dbReference>
<feature type="compositionally biased region" description="Low complexity" evidence="1">
    <location>
        <begin position="34"/>
        <end position="46"/>
    </location>
</feature>
<dbReference type="KEGG" id="olu:OSTLU_27164"/>
<evidence type="ECO:0000256" key="1">
    <source>
        <dbReference type="SAM" id="MobiDB-lite"/>
    </source>
</evidence>
<evidence type="ECO:0000313" key="2">
    <source>
        <dbReference type="EMBL" id="ABO99262.1"/>
    </source>
</evidence>
<feature type="region of interest" description="Disordered" evidence="1">
    <location>
        <begin position="356"/>
        <end position="384"/>
    </location>
</feature>
<feature type="compositionally biased region" description="Basic and acidic residues" evidence="1">
    <location>
        <begin position="19"/>
        <end position="29"/>
    </location>
</feature>
<dbReference type="OrthoDB" id="203687at2759"/>
<sequence>MTAPDLSRFDEGSSDEDDFIARVRARELAEGADDASAAADASPPTTSGGGGDDKTDADARVSANRASKLERAREKKRKAKQARAKRRKLEEGRPRGTDETEGGGDAANADDEDKVFHGTFNVEGVVMNDELVLVDKKSKAVYSSTERTANGEHVRIGTWDDATQSYTYWKPAEKKKDERKEKGAVLNERGETIPAIFKGNAKLAEEFKAPAEVEHPFETDADDHCETSPEAHENVANFLKAACGRLNKTPADLVIYDPYYCAGGTRRNLALIGFTNVINRNEDFYKVIEEGRVPEHDVFLTNPPYSADHIEKCVTFAAENLAAHGRPYMLLLPSYVIHKDYYLPALLTGGSRGKEKAKSLELQRKDEENNEDDVEENDDGIKRHGGGAARAQILPFYIAPKKRYYYWTPKAMVKARAAKGQSEESAKARRKRTHIGALGERTSPFLSFWYCCFGSMQRDVLAWHKKLPRSEVWGYVVARHPNDLPLAVLDEWDPRRIAAMEKAKADGVEIPQLSSYAGFTGAAQSPAKKKFYK</sequence>
<dbReference type="EMBL" id="CP000601">
    <property type="protein sequence ID" value="ABP01284.1"/>
    <property type="molecule type" value="Genomic_DNA"/>
</dbReference>
<feature type="compositionally biased region" description="Basic and acidic residues" evidence="1">
    <location>
        <begin position="356"/>
        <end position="367"/>
    </location>
</feature>
<feature type="compositionally biased region" description="Basic residues" evidence="1">
    <location>
        <begin position="74"/>
        <end position="87"/>
    </location>
</feature>
<dbReference type="GeneID" id="5006901"/>
<dbReference type="RefSeq" id="XP_001420969.1">
    <property type="nucleotide sequence ID" value="XM_001420932.1"/>
</dbReference>
<name>A4S6L7_OSTLU</name>
<evidence type="ECO:0000313" key="4">
    <source>
        <dbReference type="Proteomes" id="UP000001568"/>
    </source>
</evidence>
<dbReference type="PANTHER" id="PTHR39444">
    <property type="entry name" value="SITE-SPECIFIC DNA-METHYLTRANSFERASE (ADENINE-SPECIFIC)"/>
    <property type="match status" value="1"/>
</dbReference>
<dbReference type="EMBL" id="CP000593">
    <property type="protein sequence ID" value="ABO99262.1"/>
    <property type="molecule type" value="Genomic_DNA"/>
</dbReference>
<dbReference type="GeneID" id="5005175"/>
<feature type="compositionally biased region" description="Acidic residues" evidence="1">
    <location>
        <begin position="368"/>
        <end position="378"/>
    </location>
</feature>
<dbReference type="HOGENOM" id="CLU_511318_0_0_1"/>
<feature type="compositionally biased region" description="Basic and acidic residues" evidence="1">
    <location>
        <begin position="88"/>
        <end position="98"/>
    </location>
</feature>
<accession>A4S6L7</accession>
<dbReference type="Proteomes" id="UP000001568">
    <property type="component" value="Chromosome 21"/>
</dbReference>
<organism evidence="2 4">
    <name type="scientific">Ostreococcus lucimarinus (strain CCE9901)</name>
    <dbReference type="NCBI Taxonomy" id="436017"/>
    <lineage>
        <taxon>Eukaryota</taxon>
        <taxon>Viridiplantae</taxon>
        <taxon>Chlorophyta</taxon>
        <taxon>Mamiellophyceae</taxon>
        <taxon>Mamiellales</taxon>
        <taxon>Bathycoccaceae</taxon>
        <taxon>Ostreococcus</taxon>
    </lineage>
</organism>
<dbReference type="AlphaFoldDB" id="A4S6L7"/>
<gene>
    <name evidence="2" type="ORF">OSTLU_27164</name>
    <name evidence="3" type="ORF">OSTLU_29745</name>
</gene>
<dbReference type="Proteomes" id="UP000001568">
    <property type="component" value="Chromosome 13"/>
</dbReference>
<dbReference type="PANTHER" id="PTHR39444:SF3">
    <property type="entry name" value="SITE-SPECIFIC DNA-METHYLTRANSFERASE (ADENINE-SPECIFIC)"/>
    <property type="match status" value="1"/>
</dbReference>
<evidence type="ECO:0000313" key="3">
    <source>
        <dbReference type="EMBL" id="ABP01284.1"/>
    </source>
</evidence>
<protein>
    <submittedName>
        <fullName evidence="2">Uncharacterized protein</fullName>
    </submittedName>
</protein>
<proteinExistence type="predicted"/>
<dbReference type="OMA" id="DEWDPRR"/>
<dbReference type="eggNOG" id="ENOG502S2G6">
    <property type="taxonomic scope" value="Eukaryota"/>
</dbReference>
<reference evidence="2 4" key="1">
    <citation type="journal article" date="2007" name="Proc. Natl. Acad. Sci. U.S.A.">
        <title>The tiny eukaryote Ostreococcus provides genomic insights into the paradox of plankton speciation.</title>
        <authorList>
            <person name="Palenik B."/>
            <person name="Grimwood J."/>
            <person name="Aerts A."/>
            <person name="Rouze P."/>
            <person name="Salamov A."/>
            <person name="Putnam N."/>
            <person name="Dupont C."/>
            <person name="Jorgensen R."/>
            <person name="Derelle E."/>
            <person name="Rombauts S."/>
            <person name="Zhou K."/>
            <person name="Otillar R."/>
            <person name="Merchant S.S."/>
            <person name="Podell S."/>
            <person name="Gaasterland T."/>
            <person name="Napoli C."/>
            <person name="Gendler K."/>
            <person name="Manuell A."/>
            <person name="Tai V."/>
            <person name="Vallon O."/>
            <person name="Piganeau G."/>
            <person name="Jancek S."/>
            <person name="Heijde M."/>
            <person name="Jabbari K."/>
            <person name="Bowler C."/>
            <person name="Lohr M."/>
            <person name="Robbens S."/>
            <person name="Werner G."/>
            <person name="Dubchak I."/>
            <person name="Pazour G.J."/>
            <person name="Ren Q."/>
            <person name="Paulsen I."/>
            <person name="Delwiche C."/>
            <person name="Schmutz J."/>
            <person name="Rokhsar D."/>
            <person name="Van de Peer Y."/>
            <person name="Moreau H."/>
            <person name="Grigoriev I.V."/>
        </authorList>
    </citation>
    <scope>NUCLEOTIDE SEQUENCE [LARGE SCALE GENOMIC DNA]</scope>
    <source>
        <strain evidence="2 4">CCE9901</strain>
    </source>
</reference>
<dbReference type="Gramene" id="ABO99262">
    <property type="protein sequence ID" value="ABO99262"/>
    <property type="gene ID" value="OSTLU_27164"/>
</dbReference>
<keyword evidence="4" id="KW-1185">Reference proteome</keyword>
<dbReference type="KEGG" id="olu:OSTLU_29745"/>